<dbReference type="AlphaFoldDB" id="A0A7W8YCH6"/>
<comment type="caution">
    <text evidence="2">The sequence shown here is derived from an EMBL/GenBank/DDBJ whole genome shotgun (WGS) entry which is preliminary data.</text>
</comment>
<dbReference type="InterPro" id="IPR001509">
    <property type="entry name" value="Epimerase_deHydtase"/>
</dbReference>
<proteinExistence type="predicted"/>
<reference evidence="2 3" key="1">
    <citation type="submission" date="2020-08" db="EMBL/GenBank/DDBJ databases">
        <title>Sequencing the genomes of 1000 actinobacteria strains.</title>
        <authorList>
            <person name="Klenk H.-P."/>
        </authorList>
    </citation>
    <scope>NUCLEOTIDE SEQUENCE [LARGE SCALE GENOMIC DNA]</scope>
    <source>
        <strain evidence="2 3">DSM 23694</strain>
    </source>
</reference>
<dbReference type="EMBL" id="JACHBL010000001">
    <property type="protein sequence ID" value="MBB5598675.1"/>
    <property type="molecule type" value="Genomic_DNA"/>
</dbReference>
<evidence type="ECO:0000313" key="3">
    <source>
        <dbReference type="Proteomes" id="UP000523863"/>
    </source>
</evidence>
<evidence type="ECO:0000313" key="2">
    <source>
        <dbReference type="EMBL" id="MBB5598675.1"/>
    </source>
</evidence>
<gene>
    <name evidence="2" type="ORF">BKA12_001755</name>
</gene>
<dbReference type="Pfam" id="PF01370">
    <property type="entry name" value="Epimerase"/>
    <property type="match status" value="1"/>
</dbReference>
<dbReference type="InterPro" id="IPR036291">
    <property type="entry name" value="NAD(P)-bd_dom_sf"/>
</dbReference>
<sequence length="346" mass="38010">MSKILILGAGGIARETAVELLSRNHEVHVGSRSGRWRGGVVPQEGAAHSPQEVAQLDRTIPGAASIPRYEILRNAELHVLNAADANYLSDVSTGFDVIINAMNPKNYGEWAETWPPINKSVIEAASRHGLKLVITGNLYGYGKVTEPMTESTPLNPNGTKGQVRVKMWQDALSAHHAGHVRAAEVRSSDYVGVGIDEQSYLGKFLIGPVSRGKTAWPPVGRKDAPHTWTSVRDAGRLIARIAELPDSDPAWGRPWHTPSAPALSFHEVADQVAELAGQRTPRVREVPQAGIKAMSLFMPILRELEETKHQFENPFIMDDSKAREYFGMSETPWEETLREVLGVDRG</sequence>
<dbReference type="Gene3D" id="3.40.50.720">
    <property type="entry name" value="NAD(P)-binding Rossmann-like Domain"/>
    <property type="match status" value="1"/>
</dbReference>
<name>A0A7W8YCH6_9MICC</name>
<accession>A0A7W8YCH6</accession>
<organism evidence="2 3">
    <name type="scientific">Neomicrococcus lactis</name>
    <dbReference type="NCBI Taxonomy" id="732241"/>
    <lineage>
        <taxon>Bacteria</taxon>
        <taxon>Bacillati</taxon>
        <taxon>Actinomycetota</taxon>
        <taxon>Actinomycetes</taxon>
        <taxon>Micrococcales</taxon>
        <taxon>Micrococcaceae</taxon>
        <taxon>Neomicrococcus</taxon>
    </lineage>
</organism>
<protein>
    <submittedName>
        <fullName evidence="2">Nucleoside-diphosphate-sugar epimerase</fullName>
    </submittedName>
</protein>
<evidence type="ECO:0000259" key="1">
    <source>
        <dbReference type="Pfam" id="PF01370"/>
    </source>
</evidence>
<dbReference type="Proteomes" id="UP000523863">
    <property type="component" value="Unassembled WGS sequence"/>
</dbReference>
<dbReference type="SUPFAM" id="SSF51735">
    <property type="entry name" value="NAD(P)-binding Rossmann-fold domains"/>
    <property type="match status" value="1"/>
</dbReference>
<dbReference type="RefSeq" id="WP_183642727.1">
    <property type="nucleotide sequence ID" value="NZ_JACHBL010000001.1"/>
</dbReference>
<keyword evidence="3" id="KW-1185">Reference proteome</keyword>
<feature type="domain" description="NAD-dependent epimerase/dehydratase" evidence="1">
    <location>
        <begin position="4"/>
        <end position="248"/>
    </location>
</feature>